<feature type="non-terminal residue" evidence="1">
    <location>
        <position position="1"/>
    </location>
</feature>
<dbReference type="EMBL" id="CAJVQC010009856">
    <property type="protein sequence ID" value="CAG8609899.1"/>
    <property type="molecule type" value="Genomic_DNA"/>
</dbReference>
<name>A0ACA9MT15_9GLOM</name>
<reference evidence="1" key="1">
    <citation type="submission" date="2021-06" db="EMBL/GenBank/DDBJ databases">
        <authorList>
            <person name="Kallberg Y."/>
            <person name="Tangrot J."/>
            <person name="Rosling A."/>
        </authorList>
    </citation>
    <scope>NUCLEOTIDE SEQUENCE</scope>
    <source>
        <strain evidence="1">MA461A</strain>
    </source>
</reference>
<keyword evidence="2" id="KW-1185">Reference proteome</keyword>
<organism evidence="1 2">
    <name type="scientific">Racocetra persica</name>
    <dbReference type="NCBI Taxonomy" id="160502"/>
    <lineage>
        <taxon>Eukaryota</taxon>
        <taxon>Fungi</taxon>
        <taxon>Fungi incertae sedis</taxon>
        <taxon>Mucoromycota</taxon>
        <taxon>Glomeromycotina</taxon>
        <taxon>Glomeromycetes</taxon>
        <taxon>Diversisporales</taxon>
        <taxon>Gigasporaceae</taxon>
        <taxon>Racocetra</taxon>
    </lineage>
</organism>
<proteinExistence type="predicted"/>
<comment type="caution">
    <text evidence="1">The sequence shown here is derived from an EMBL/GenBank/DDBJ whole genome shotgun (WGS) entry which is preliminary data.</text>
</comment>
<protein>
    <submittedName>
        <fullName evidence="1">30745_t:CDS:1</fullName>
    </submittedName>
</protein>
<evidence type="ECO:0000313" key="1">
    <source>
        <dbReference type="EMBL" id="CAG8609899.1"/>
    </source>
</evidence>
<evidence type="ECO:0000313" key="2">
    <source>
        <dbReference type="Proteomes" id="UP000789920"/>
    </source>
</evidence>
<sequence>RYENLDSKIETQSLRTRSQNRVLKSGTYELLPSPDTFPNKLFLLQFS</sequence>
<gene>
    <name evidence="1" type="ORF">RPERSI_LOCUS6266</name>
</gene>
<dbReference type="Proteomes" id="UP000789920">
    <property type="component" value="Unassembled WGS sequence"/>
</dbReference>
<accession>A0ACA9MT15</accession>